<dbReference type="InterPro" id="IPR050641">
    <property type="entry name" value="RIFMO-like"/>
</dbReference>
<evidence type="ECO:0000256" key="3">
    <source>
        <dbReference type="ARBA" id="ARBA00022827"/>
    </source>
</evidence>
<dbReference type="AlphaFoldDB" id="A0A1G7Y1B0"/>
<feature type="domain" description="FAD-binding" evidence="4">
    <location>
        <begin position="3"/>
        <end position="105"/>
    </location>
</feature>
<dbReference type="Pfam" id="PF01494">
    <property type="entry name" value="FAD_binding_3"/>
    <property type="match status" value="1"/>
</dbReference>
<keyword evidence="2" id="KW-0285">Flavoprotein</keyword>
<reference evidence="5 6" key="1">
    <citation type="submission" date="2016-10" db="EMBL/GenBank/DDBJ databases">
        <authorList>
            <person name="de Groot N.N."/>
        </authorList>
    </citation>
    <scope>NUCLEOTIDE SEQUENCE [LARGE SCALE GENOMIC DNA]</scope>
    <source>
        <strain evidence="5 6">CGMCC 4.3143</strain>
    </source>
</reference>
<accession>A0A1G7Y1B0</accession>
<dbReference type="Gene3D" id="3.50.50.60">
    <property type="entry name" value="FAD/NAD(P)-binding domain"/>
    <property type="match status" value="1"/>
</dbReference>
<dbReference type="InterPro" id="IPR002938">
    <property type="entry name" value="FAD-bd"/>
</dbReference>
<dbReference type="EMBL" id="FNBE01000016">
    <property type="protein sequence ID" value="SDG90255.1"/>
    <property type="molecule type" value="Genomic_DNA"/>
</dbReference>
<keyword evidence="6" id="KW-1185">Reference proteome</keyword>
<comment type="cofactor">
    <cofactor evidence="1">
        <name>FAD</name>
        <dbReference type="ChEBI" id="CHEBI:57692"/>
    </cofactor>
</comment>
<sequence length="164" mass="17121">MNTQVLVVGAGPVGLTAACRLARLGVGVHVVEKPTEPTTESRAVGVHARSLELLASLGVLPQLEARGRRIGALQMVDGTTGHVRARLELADAPTRHPCVLDVAQPDPAHAAADWLPVAHRLEHVLDLVATTPRPDAADGLRARPRTAAEAGALLDAAAELLRPP</sequence>
<dbReference type="OrthoDB" id="3647401at2"/>
<dbReference type="Proteomes" id="UP000198967">
    <property type="component" value="Unassembled WGS sequence"/>
</dbReference>
<protein>
    <submittedName>
        <fullName evidence="5">FAD binding domain-containing protein</fullName>
    </submittedName>
</protein>
<dbReference type="STRING" id="366584.SAMN05216377_116154"/>
<gene>
    <name evidence="5" type="ORF">SAMN05216377_116154</name>
</gene>
<evidence type="ECO:0000313" key="5">
    <source>
        <dbReference type="EMBL" id="SDG90255.1"/>
    </source>
</evidence>
<dbReference type="PRINTS" id="PR00411">
    <property type="entry name" value="PNDRDTASEI"/>
</dbReference>
<evidence type="ECO:0000259" key="4">
    <source>
        <dbReference type="Pfam" id="PF01494"/>
    </source>
</evidence>
<dbReference type="PANTHER" id="PTHR43004">
    <property type="entry name" value="TRK SYSTEM POTASSIUM UPTAKE PROTEIN"/>
    <property type="match status" value="1"/>
</dbReference>
<dbReference type="InterPro" id="IPR036188">
    <property type="entry name" value="FAD/NAD-bd_sf"/>
</dbReference>
<evidence type="ECO:0000313" key="6">
    <source>
        <dbReference type="Proteomes" id="UP000198967"/>
    </source>
</evidence>
<name>A0A1G7Y1B0_PSEOR</name>
<dbReference type="GO" id="GO:0016709">
    <property type="term" value="F:oxidoreductase activity, acting on paired donors, with incorporation or reduction of molecular oxygen, NAD(P)H as one donor, and incorporation of one atom of oxygen"/>
    <property type="evidence" value="ECO:0007669"/>
    <property type="project" value="UniProtKB-ARBA"/>
</dbReference>
<evidence type="ECO:0000256" key="1">
    <source>
        <dbReference type="ARBA" id="ARBA00001974"/>
    </source>
</evidence>
<organism evidence="5 6">
    <name type="scientific">Pseudonocardia oroxyli</name>
    <dbReference type="NCBI Taxonomy" id="366584"/>
    <lineage>
        <taxon>Bacteria</taxon>
        <taxon>Bacillati</taxon>
        <taxon>Actinomycetota</taxon>
        <taxon>Actinomycetes</taxon>
        <taxon>Pseudonocardiales</taxon>
        <taxon>Pseudonocardiaceae</taxon>
        <taxon>Pseudonocardia</taxon>
    </lineage>
</organism>
<dbReference type="RefSeq" id="WP_093088645.1">
    <property type="nucleotide sequence ID" value="NZ_FNBE01000016.1"/>
</dbReference>
<dbReference type="PANTHER" id="PTHR43004:SF19">
    <property type="entry name" value="BINDING MONOOXYGENASE, PUTATIVE (JCVI)-RELATED"/>
    <property type="match status" value="1"/>
</dbReference>
<keyword evidence="3" id="KW-0274">FAD</keyword>
<proteinExistence type="predicted"/>
<evidence type="ECO:0000256" key="2">
    <source>
        <dbReference type="ARBA" id="ARBA00022630"/>
    </source>
</evidence>
<dbReference type="GO" id="GO:0071949">
    <property type="term" value="F:FAD binding"/>
    <property type="evidence" value="ECO:0007669"/>
    <property type="project" value="InterPro"/>
</dbReference>
<dbReference type="SUPFAM" id="SSF51905">
    <property type="entry name" value="FAD/NAD(P)-binding domain"/>
    <property type="match status" value="1"/>
</dbReference>